<keyword evidence="7" id="KW-1185">Reference proteome</keyword>
<comment type="subcellular location">
    <subcellularLocation>
        <location evidence="1">Cell projection</location>
        <location evidence="1">Cilium</location>
    </subcellularLocation>
</comment>
<dbReference type="Proteomes" id="UP000887577">
    <property type="component" value="Unplaced"/>
</dbReference>
<dbReference type="InterPro" id="IPR040379">
    <property type="entry name" value="WDR19/dyf-2"/>
</dbReference>
<evidence type="ECO:0000256" key="5">
    <source>
        <dbReference type="ARBA" id="ARBA00023273"/>
    </source>
</evidence>
<reference evidence="8" key="1">
    <citation type="submission" date="2022-11" db="UniProtKB">
        <authorList>
            <consortium name="WormBaseParasite"/>
        </authorList>
    </citation>
    <scope>IDENTIFICATION</scope>
</reference>
<evidence type="ECO:0000256" key="1">
    <source>
        <dbReference type="ARBA" id="ARBA00004138"/>
    </source>
</evidence>
<organism evidence="7 8">
    <name type="scientific">Panagrolaimus superbus</name>
    <dbReference type="NCBI Taxonomy" id="310955"/>
    <lineage>
        <taxon>Eukaryota</taxon>
        <taxon>Metazoa</taxon>
        <taxon>Ecdysozoa</taxon>
        <taxon>Nematoda</taxon>
        <taxon>Chromadorea</taxon>
        <taxon>Rhabditida</taxon>
        <taxon>Tylenchina</taxon>
        <taxon>Panagrolaimomorpha</taxon>
        <taxon>Panagrolaimoidea</taxon>
        <taxon>Panagrolaimidae</taxon>
        <taxon>Panagrolaimus</taxon>
    </lineage>
</organism>
<dbReference type="GO" id="GO:0035721">
    <property type="term" value="P:intraciliary retrograde transport"/>
    <property type="evidence" value="ECO:0007669"/>
    <property type="project" value="InterPro"/>
</dbReference>
<dbReference type="AlphaFoldDB" id="A0A914YNX9"/>
<evidence type="ECO:0000256" key="2">
    <source>
        <dbReference type="ARBA" id="ARBA00022574"/>
    </source>
</evidence>
<evidence type="ECO:0000259" key="6">
    <source>
        <dbReference type="Pfam" id="PF24762"/>
    </source>
</evidence>
<keyword evidence="2" id="KW-0853">WD repeat</keyword>
<name>A0A914YNX9_9BILA</name>
<evidence type="ECO:0000256" key="3">
    <source>
        <dbReference type="ARBA" id="ARBA00022737"/>
    </source>
</evidence>
<dbReference type="GO" id="GO:0030991">
    <property type="term" value="C:intraciliary transport particle A"/>
    <property type="evidence" value="ECO:0007669"/>
    <property type="project" value="TreeGrafter"/>
</dbReference>
<dbReference type="WBParaSite" id="PSU_v2.g19060.t1">
    <property type="protein sequence ID" value="PSU_v2.g19060.t1"/>
    <property type="gene ID" value="PSU_v2.g19060"/>
</dbReference>
<proteinExistence type="predicted"/>
<dbReference type="GO" id="GO:0005929">
    <property type="term" value="C:cilium"/>
    <property type="evidence" value="ECO:0007669"/>
    <property type="project" value="UniProtKB-SubCell"/>
</dbReference>
<evidence type="ECO:0000256" key="4">
    <source>
        <dbReference type="ARBA" id="ARBA00023069"/>
    </source>
</evidence>
<sequence>MAIKTGDMNRGIKLAQKLPNRSIKKDCGLLLEQIKQFNEAGKLFEVGSFYDRAAAAYIKAKNWAKIKELGEKVRSPKILSQYGKVLEAEKKYEDALKAYKTAANYDGAVRIMVDHLNMVEDAVKIVRESRSSEGAKIVAKYFSKKGDNETAIEFLVISQCCQEAFQMAESENLMDVYANAIEAEGIVTQYEALSQYYSTKQRDNIMAGKFYLLNGDYKAASFYLKLKHAMEMLLSANDDDRALHLGIKCAVDSKDQQLIKKLTNYLLGEVDGVPKDPNFIFRLYVSLQMYSEAAKTAMILSQEEQKRGNYKVARDLLFHMVDILTSTVIVCTKAGLNASAFKYAVQLLRPELRRKISEKYRKKIESIVRKAKDATDEEEAKTPCPFCNETIFETTLICQFCKNRLPCCVITGKHIVVEDFALCSNCDFPGYFSEFKK</sequence>
<dbReference type="Gene3D" id="1.25.40.470">
    <property type="match status" value="1"/>
</dbReference>
<keyword evidence="5" id="KW-0966">Cell projection</keyword>
<keyword evidence="4" id="KW-0969">Cilium</keyword>
<dbReference type="Pfam" id="PF24762">
    <property type="entry name" value="TPR_IF140-IFT172"/>
    <property type="match status" value="1"/>
</dbReference>
<dbReference type="InterPro" id="IPR056168">
    <property type="entry name" value="TPR_IF140/IFT172/WDR19"/>
</dbReference>
<keyword evidence="3" id="KW-0677">Repeat</keyword>
<feature type="domain" description="IF140/IFT172/WDR19 TPR" evidence="6">
    <location>
        <begin position="25"/>
        <end position="216"/>
    </location>
</feature>
<dbReference type="GO" id="GO:0060271">
    <property type="term" value="P:cilium assembly"/>
    <property type="evidence" value="ECO:0007669"/>
    <property type="project" value="TreeGrafter"/>
</dbReference>
<accession>A0A914YNX9</accession>
<dbReference type="PANTHER" id="PTHR14920:SF0">
    <property type="entry name" value="WD REPEAT DOMAIN 19"/>
    <property type="match status" value="1"/>
</dbReference>
<protein>
    <recommendedName>
        <fullName evidence="6">IF140/IFT172/WDR19 TPR domain-containing protein</fullName>
    </recommendedName>
</protein>
<evidence type="ECO:0000313" key="7">
    <source>
        <dbReference type="Proteomes" id="UP000887577"/>
    </source>
</evidence>
<dbReference type="PANTHER" id="PTHR14920">
    <property type="entry name" value="OSMOTIC AVOIDANCE ABNORMAL PROTEIN 1/WD REPEAT MEMBRANE PROTEIN"/>
    <property type="match status" value="1"/>
</dbReference>
<evidence type="ECO:0000313" key="8">
    <source>
        <dbReference type="WBParaSite" id="PSU_v2.g19060.t1"/>
    </source>
</evidence>